<dbReference type="InterPro" id="IPR044554">
    <property type="entry name" value="ANAPC2"/>
</dbReference>
<dbReference type="GO" id="GO:0070979">
    <property type="term" value="P:protein K11-linked ubiquitination"/>
    <property type="evidence" value="ECO:0007669"/>
    <property type="project" value="TreeGrafter"/>
</dbReference>
<accession>A0A8R1E829</accession>
<proteinExistence type="predicted"/>
<evidence type="ECO:0000313" key="2">
    <source>
        <dbReference type="EnsemblMetazoa" id="CJA29081.1"/>
    </source>
</evidence>
<reference evidence="2" key="2">
    <citation type="submission" date="2022-06" db="UniProtKB">
        <authorList>
            <consortium name="EnsemblMetazoa"/>
        </authorList>
    </citation>
    <scope>IDENTIFICATION</scope>
    <source>
        <strain evidence="2">DF5081</strain>
    </source>
</reference>
<dbReference type="PANTHER" id="PTHR45957:SF1">
    <property type="entry name" value="ANAPHASE-PROMOTING COMPLEX SUBUNIT 2"/>
    <property type="match status" value="1"/>
</dbReference>
<dbReference type="SUPFAM" id="SSF75632">
    <property type="entry name" value="Cullin homology domain"/>
    <property type="match status" value="1"/>
</dbReference>
<keyword evidence="3" id="KW-1185">Reference proteome</keyword>
<evidence type="ECO:0000256" key="1">
    <source>
        <dbReference type="SAM" id="MobiDB-lite"/>
    </source>
</evidence>
<dbReference type="PANTHER" id="PTHR45957">
    <property type="entry name" value="ANAPHASE-PROMOTING COMPLEX SUBUNIT 2"/>
    <property type="match status" value="1"/>
</dbReference>
<dbReference type="GO" id="GO:0007091">
    <property type="term" value="P:metaphase/anaphase transition of mitotic cell cycle"/>
    <property type="evidence" value="ECO:0007669"/>
    <property type="project" value="TreeGrafter"/>
</dbReference>
<dbReference type="EnsemblMetazoa" id="CJA29081.1">
    <property type="protein sequence ID" value="CJA29081.1"/>
    <property type="gene ID" value="WBGene00184655"/>
</dbReference>
<dbReference type="AlphaFoldDB" id="A0A8R1E829"/>
<feature type="region of interest" description="Disordered" evidence="1">
    <location>
        <begin position="78"/>
        <end position="101"/>
    </location>
</feature>
<dbReference type="Gene3D" id="3.30.230.130">
    <property type="entry name" value="Cullin, Chain C, Domain 2"/>
    <property type="match status" value="1"/>
</dbReference>
<organism evidence="2 3">
    <name type="scientific">Caenorhabditis japonica</name>
    <dbReference type="NCBI Taxonomy" id="281687"/>
    <lineage>
        <taxon>Eukaryota</taxon>
        <taxon>Metazoa</taxon>
        <taxon>Ecdysozoa</taxon>
        <taxon>Nematoda</taxon>
        <taxon>Chromadorea</taxon>
        <taxon>Rhabditida</taxon>
        <taxon>Rhabditina</taxon>
        <taxon>Rhabditomorpha</taxon>
        <taxon>Rhabditoidea</taxon>
        <taxon>Rhabditidae</taxon>
        <taxon>Peloderinae</taxon>
        <taxon>Caenorhabditis</taxon>
    </lineage>
</organism>
<feature type="compositionally biased region" description="Acidic residues" evidence="1">
    <location>
        <begin position="92"/>
        <end position="101"/>
    </location>
</feature>
<evidence type="ECO:0000313" key="3">
    <source>
        <dbReference type="Proteomes" id="UP000005237"/>
    </source>
</evidence>
<dbReference type="InterPro" id="IPR036317">
    <property type="entry name" value="Cullin_homology_sf"/>
</dbReference>
<protein>
    <submittedName>
        <fullName evidence="2">Uncharacterized protein</fullName>
    </submittedName>
</protein>
<dbReference type="Proteomes" id="UP000005237">
    <property type="component" value="Unassembled WGS sequence"/>
</dbReference>
<name>A0A8R1E829_CAEJA</name>
<reference evidence="3" key="1">
    <citation type="submission" date="2010-08" db="EMBL/GenBank/DDBJ databases">
        <authorList>
            <consortium name="Caenorhabditis japonica Sequencing Consortium"/>
            <person name="Wilson R.K."/>
        </authorList>
    </citation>
    <scope>NUCLEOTIDE SEQUENCE [LARGE SCALE GENOMIC DNA]</scope>
    <source>
        <strain evidence="3">DF5081</strain>
    </source>
</reference>
<sequence>MELSIEIDGVEVDRTIPNNQATVLFLFLEKETWTTSEVVDKLKLPFITVKRRLEWLVKQGFVTVNPITNSDTWQLTRNPSAILPNRPGTPDIGEDDDVEPEENSDMVDALEQYWNYTRNYIVSVWKIKRYIYVSLII</sequence>
<dbReference type="GO" id="GO:0005680">
    <property type="term" value="C:anaphase-promoting complex"/>
    <property type="evidence" value="ECO:0007669"/>
    <property type="project" value="TreeGrafter"/>
</dbReference>